<accession>A0A8H5CP64</accession>
<keyword evidence="4" id="KW-0472">Membrane</keyword>
<feature type="transmembrane region" description="Helical" evidence="4">
    <location>
        <begin position="58"/>
        <end position="83"/>
    </location>
</feature>
<name>A0A8H5CP64_9AGAR</name>
<dbReference type="OrthoDB" id="1882547at2759"/>
<evidence type="ECO:0000256" key="2">
    <source>
        <dbReference type="ARBA" id="ARBA00023253"/>
    </source>
</evidence>
<keyword evidence="1" id="KW-0808">Transferase</keyword>
<dbReference type="PANTHER" id="PTHR36050:SF1">
    <property type="entry name" value="O-FUCOSYLTRANSFERASE 30"/>
    <property type="match status" value="1"/>
</dbReference>
<dbReference type="PANTHER" id="PTHR36050">
    <property type="entry name" value="O-FUCOSYLTRANSFERASE 30"/>
    <property type="match status" value="1"/>
</dbReference>
<dbReference type="AlphaFoldDB" id="A0A8H5CP64"/>
<keyword evidence="2" id="KW-0294">Fucose metabolism</keyword>
<comment type="caution">
    <text evidence="5">The sequence shown here is derived from an EMBL/GenBank/DDBJ whole genome shotgun (WGS) entry which is preliminary data.</text>
</comment>
<evidence type="ECO:0000256" key="3">
    <source>
        <dbReference type="ARBA" id="ARBA00023277"/>
    </source>
</evidence>
<proteinExistence type="predicted"/>
<keyword evidence="4" id="KW-0812">Transmembrane</keyword>
<sequence>MSFPFKLTSRAREANASPSVYLEKGRYRIRNPAPKPEFRNVSQSSRIRSLSTSNDRNSIFTAIIVILLAFACLTCFGAAYYLFTTRWDSASLASGSQPANTSILQVLELDDARSKCPLVNPDTKFLAYLPHSGFHNQRIALENALTLSHMLNRTLLVPPARLGRKSLRYVNYDSLKTYVSLSGKEGLDHCSRLPSHINIPPECSDYFDYTHVSWEWLADLKVIKSQQKLIFRWNMTDGWVHDCLSINDSNTLTLRDTGRYHYRFLDTSTDASPVSHKYQEDLHVSSLIHLHQPLLQIGTLFGTSRLRLQNSENIDVRRKVRESMSFANPVLLQVADAVHKALGGFYLGVHVRIGDGQFLIHSNDNVRLVWWRMMHEVLGFTIEDTLRLEKSFSTRESPPTPPDTFMRQPIQPGEDFPLTTQSPKTPCRAVLHSLPHLVSLNIPLFISTDVKDPGQDPNLEIFLRTFPCTFFLADFTKEMSLLDHFRNDYDGLALKPFVSPFVDAMIAGKAWRVIGTPGSTFSRFVEDLLWPTYHGVAIQQRG</sequence>
<dbReference type="Pfam" id="PF10250">
    <property type="entry name" value="O-FucT"/>
    <property type="match status" value="1"/>
</dbReference>
<reference evidence="5 6" key="1">
    <citation type="journal article" date="2020" name="ISME J.">
        <title>Uncovering the hidden diversity of litter-decomposition mechanisms in mushroom-forming fungi.</title>
        <authorList>
            <person name="Floudas D."/>
            <person name="Bentzer J."/>
            <person name="Ahren D."/>
            <person name="Johansson T."/>
            <person name="Persson P."/>
            <person name="Tunlid A."/>
        </authorList>
    </citation>
    <scope>NUCLEOTIDE SEQUENCE [LARGE SCALE GENOMIC DNA]</scope>
    <source>
        <strain evidence="5 6">CBS 291.85</strain>
    </source>
</reference>
<evidence type="ECO:0000256" key="1">
    <source>
        <dbReference type="ARBA" id="ARBA00022679"/>
    </source>
</evidence>
<dbReference type="Proteomes" id="UP000559256">
    <property type="component" value="Unassembled WGS sequence"/>
</dbReference>
<keyword evidence="6" id="KW-1185">Reference proteome</keyword>
<organism evidence="5 6">
    <name type="scientific">Tetrapyrgos nigripes</name>
    <dbReference type="NCBI Taxonomy" id="182062"/>
    <lineage>
        <taxon>Eukaryota</taxon>
        <taxon>Fungi</taxon>
        <taxon>Dikarya</taxon>
        <taxon>Basidiomycota</taxon>
        <taxon>Agaricomycotina</taxon>
        <taxon>Agaricomycetes</taxon>
        <taxon>Agaricomycetidae</taxon>
        <taxon>Agaricales</taxon>
        <taxon>Marasmiineae</taxon>
        <taxon>Marasmiaceae</taxon>
        <taxon>Tetrapyrgos</taxon>
    </lineage>
</organism>
<gene>
    <name evidence="5" type="ORF">D9758_008502</name>
</gene>
<evidence type="ECO:0000313" key="5">
    <source>
        <dbReference type="EMBL" id="KAF5345365.1"/>
    </source>
</evidence>
<protein>
    <submittedName>
        <fullName evidence="5">Uncharacterized protein</fullName>
    </submittedName>
</protein>
<evidence type="ECO:0000256" key="4">
    <source>
        <dbReference type="SAM" id="Phobius"/>
    </source>
</evidence>
<keyword evidence="4" id="KW-1133">Transmembrane helix</keyword>
<keyword evidence="3" id="KW-0119">Carbohydrate metabolism</keyword>
<evidence type="ECO:0000313" key="6">
    <source>
        <dbReference type="Proteomes" id="UP000559256"/>
    </source>
</evidence>
<dbReference type="InterPro" id="IPR019378">
    <property type="entry name" value="GDP-Fuc_O-FucTrfase"/>
</dbReference>
<dbReference type="EMBL" id="JAACJM010000113">
    <property type="protein sequence ID" value="KAF5345365.1"/>
    <property type="molecule type" value="Genomic_DNA"/>
</dbReference>